<feature type="signal peptide" evidence="3">
    <location>
        <begin position="1"/>
        <end position="27"/>
    </location>
</feature>
<sequence length="367" mass="40984">MKLKCIKTSVSIFTLGIFLLISTSVNAQIAIAEKAFEEAEKKGFSGVLLLAIDGKVVFEEATGFRSFEEKTPLLPTDIFEMASVSKQFTAMMVMKCAEKGLLGYEDFADKYLDIPYKGISIRQLLTHTNGLPDYQAVMDRHWDKSQVADNAAILEYLRKYQPPMLAQPGEKYEYSNTAYVFLASIVEKVTGRDFIELSREWIFNPLGMGHTDIRTLEEKAKVPNFAAGHLKDKNGDYINANKFHSSDYTVWLGNRKGPGRVSSTAQDLLIWDQALYAGTLVSKETLDLAFSAQILNDGSLSNYGFGWDLSEDPDFGKIVSHTGDNPGYKTLIMRFVDQNKTLILLNNNAHEAKDALIKGAVEALRGW</sequence>
<proteinExistence type="predicted"/>
<dbReference type="GO" id="GO:0016020">
    <property type="term" value="C:membrane"/>
    <property type="evidence" value="ECO:0007669"/>
    <property type="project" value="UniProtKB-SubCell"/>
</dbReference>
<evidence type="ECO:0000256" key="1">
    <source>
        <dbReference type="ARBA" id="ARBA00004370"/>
    </source>
</evidence>
<dbReference type="Pfam" id="PF00144">
    <property type="entry name" value="Beta-lactamase"/>
    <property type="match status" value="1"/>
</dbReference>
<dbReference type="Proteomes" id="UP000192333">
    <property type="component" value="Chromosome I"/>
</dbReference>
<organism evidence="5 6">
    <name type="scientific">Aquiflexum balticum DSM 16537</name>
    <dbReference type="NCBI Taxonomy" id="758820"/>
    <lineage>
        <taxon>Bacteria</taxon>
        <taxon>Pseudomonadati</taxon>
        <taxon>Bacteroidota</taxon>
        <taxon>Cytophagia</taxon>
        <taxon>Cytophagales</taxon>
        <taxon>Cyclobacteriaceae</taxon>
        <taxon>Aquiflexum</taxon>
    </lineage>
</organism>
<keyword evidence="3" id="KW-0732">Signal</keyword>
<gene>
    <name evidence="5" type="ORF">SAMN00777080_1368</name>
</gene>
<dbReference type="Gene3D" id="3.40.710.10">
    <property type="entry name" value="DD-peptidase/beta-lactamase superfamily"/>
    <property type="match status" value="1"/>
</dbReference>
<dbReference type="InterPro" id="IPR012338">
    <property type="entry name" value="Beta-lactam/transpept-like"/>
</dbReference>
<evidence type="ECO:0000256" key="2">
    <source>
        <dbReference type="ARBA" id="ARBA00023136"/>
    </source>
</evidence>
<dbReference type="PANTHER" id="PTHR46825:SF11">
    <property type="entry name" value="PENICILLIN-BINDING PROTEIN 4"/>
    <property type="match status" value="1"/>
</dbReference>
<dbReference type="PANTHER" id="PTHR46825">
    <property type="entry name" value="D-ALANYL-D-ALANINE-CARBOXYPEPTIDASE/ENDOPEPTIDASE AMPH"/>
    <property type="match status" value="1"/>
</dbReference>
<dbReference type="STRING" id="758820.SAMN00777080_1368"/>
<dbReference type="OrthoDB" id="9793489at2"/>
<accession>A0A1W2H1L6</accession>
<protein>
    <submittedName>
        <fullName evidence="5">CubicO group peptidase, beta-lactamase class C family</fullName>
    </submittedName>
</protein>
<evidence type="ECO:0000313" key="5">
    <source>
        <dbReference type="EMBL" id="SMD42803.1"/>
    </source>
</evidence>
<dbReference type="AlphaFoldDB" id="A0A1W2H1L6"/>
<dbReference type="RefSeq" id="WP_084119568.1">
    <property type="nucleotide sequence ID" value="NZ_LT838813.1"/>
</dbReference>
<keyword evidence="6" id="KW-1185">Reference proteome</keyword>
<feature type="chain" id="PRO_5012890552" evidence="3">
    <location>
        <begin position="28"/>
        <end position="367"/>
    </location>
</feature>
<feature type="domain" description="Beta-lactamase-related" evidence="4">
    <location>
        <begin position="40"/>
        <end position="359"/>
    </location>
</feature>
<dbReference type="SUPFAM" id="SSF56601">
    <property type="entry name" value="beta-lactamase/transpeptidase-like"/>
    <property type="match status" value="1"/>
</dbReference>
<name>A0A1W2H1L6_9BACT</name>
<evidence type="ECO:0000313" key="6">
    <source>
        <dbReference type="Proteomes" id="UP000192333"/>
    </source>
</evidence>
<dbReference type="InterPro" id="IPR050491">
    <property type="entry name" value="AmpC-like"/>
</dbReference>
<reference evidence="6" key="1">
    <citation type="submission" date="2017-04" db="EMBL/GenBank/DDBJ databases">
        <authorList>
            <person name="Varghese N."/>
            <person name="Submissions S."/>
        </authorList>
    </citation>
    <scope>NUCLEOTIDE SEQUENCE [LARGE SCALE GENOMIC DNA]</scope>
    <source>
        <strain evidence="6">DSM 16537</strain>
    </source>
</reference>
<evidence type="ECO:0000259" key="4">
    <source>
        <dbReference type="Pfam" id="PF00144"/>
    </source>
</evidence>
<dbReference type="EMBL" id="LT838813">
    <property type="protein sequence ID" value="SMD42803.1"/>
    <property type="molecule type" value="Genomic_DNA"/>
</dbReference>
<keyword evidence="2" id="KW-0472">Membrane</keyword>
<comment type="subcellular location">
    <subcellularLocation>
        <location evidence="1">Membrane</location>
    </subcellularLocation>
</comment>
<evidence type="ECO:0000256" key="3">
    <source>
        <dbReference type="SAM" id="SignalP"/>
    </source>
</evidence>
<dbReference type="InterPro" id="IPR001466">
    <property type="entry name" value="Beta-lactam-related"/>
</dbReference>